<dbReference type="Proteomes" id="UP000016480">
    <property type="component" value="Unassembled WGS sequence"/>
</dbReference>
<comment type="caution">
    <text evidence="1">The sequence shown here is derived from an EMBL/GenBank/DDBJ whole genome shotgun (WGS) entry which is preliminary data.</text>
</comment>
<accession>A0A8T0C7K5</accession>
<dbReference type="AlphaFoldDB" id="A0A8T0C7K5"/>
<name>A0A8T0C7K5_9GAMM</name>
<proteinExistence type="predicted"/>
<sequence length="46" mass="5200">MLMHTVFAIIFQSQFAPLHNIMNHFVMNLVVGSTVNQSGLMVRIVI</sequence>
<reference evidence="1 2" key="1">
    <citation type="journal article" date="2012" name="J. Bacteriol.">
        <title>Genome sequence of the cycloprodigiosin-producing bacterial strain Pseudoalteromonas rubra ATCC 29570(T).</title>
        <authorList>
            <person name="Xie B.B."/>
            <person name="Shu Y.L."/>
            <person name="Qin Q.L."/>
            <person name="Rong J.C."/>
            <person name="Zhang X.Y."/>
            <person name="Chen X.L."/>
            <person name="Zhou B.C."/>
            <person name="Zhang Y.Z."/>
        </authorList>
    </citation>
    <scope>NUCLEOTIDE SEQUENCE [LARGE SCALE GENOMIC DNA]</scope>
    <source>
        <strain evidence="1 2">DSM 6842</strain>
    </source>
</reference>
<gene>
    <name evidence="1" type="ORF">PRUB_a1348</name>
</gene>
<evidence type="ECO:0000313" key="2">
    <source>
        <dbReference type="Proteomes" id="UP000016480"/>
    </source>
</evidence>
<evidence type="ECO:0000313" key="1">
    <source>
        <dbReference type="EMBL" id="KAF7786706.1"/>
    </source>
</evidence>
<organism evidence="1 2">
    <name type="scientific">Pseudoalteromonas rubra</name>
    <dbReference type="NCBI Taxonomy" id="43658"/>
    <lineage>
        <taxon>Bacteria</taxon>
        <taxon>Pseudomonadati</taxon>
        <taxon>Pseudomonadota</taxon>
        <taxon>Gammaproteobacteria</taxon>
        <taxon>Alteromonadales</taxon>
        <taxon>Pseudoalteromonadaceae</taxon>
        <taxon>Pseudoalteromonas</taxon>
    </lineage>
</organism>
<protein>
    <submittedName>
        <fullName evidence="1">Uncharacterized protein</fullName>
    </submittedName>
</protein>
<dbReference type="EMBL" id="AHCD03000035">
    <property type="protein sequence ID" value="KAF7786706.1"/>
    <property type="molecule type" value="Genomic_DNA"/>
</dbReference>